<organism evidence="14 15">
    <name type="scientific">Klebsormidium nitens</name>
    <name type="common">Green alga</name>
    <name type="synonym">Ulothrix nitens</name>
    <dbReference type="NCBI Taxonomy" id="105231"/>
    <lineage>
        <taxon>Eukaryota</taxon>
        <taxon>Viridiplantae</taxon>
        <taxon>Streptophyta</taxon>
        <taxon>Klebsormidiophyceae</taxon>
        <taxon>Klebsormidiales</taxon>
        <taxon>Klebsormidiaceae</taxon>
        <taxon>Klebsormidium</taxon>
    </lineage>
</organism>
<comment type="subcellular location">
    <subcellularLocation>
        <location evidence="1">Nucleus</location>
    </subcellularLocation>
</comment>
<dbReference type="Proteomes" id="UP000054558">
    <property type="component" value="Unassembled WGS sequence"/>
</dbReference>
<keyword evidence="3" id="KW-0677">Repeat</keyword>
<reference evidence="14 15" key="1">
    <citation type="journal article" date="2014" name="Nat. Commun.">
        <title>Klebsormidium flaccidum genome reveals primary factors for plant terrestrial adaptation.</title>
        <authorList>
            <person name="Hori K."/>
            <person name="Maruyama F."/>
            <person name="Fujisawa T."/>
            <person name="Togashi T."/>
            <person name="Yamamoto N."/>
            <person name="Seo M."/>
            <person name="Sato S."/>
            <person name="Yamada T."/>
            <person name="Mori H."/>
            <person name="Tajima N."/>
            <person name="Moriyama T."/>
            <person name="Ikeuchi M."/>
            <person name="Watanabe M."/>
            <person name="Wada H."/>
            <person name="Kobayashi K."/>
            <person name="Saito M."/>
            <person name="Masuda T."/>
            <person name="Sasaki-Sekimoto Y."/>
            <person name="Mashiguchi K."/>
            <person name="Awai K."/>
            <person name="Shimojima M."/>
            <person name="Masuda S."/>
            <person name="Iwai M."/>
            <person name="Nobusawa T."/>
            <person name="Narise T."/>
            <person name="Kondo S."/>
            <person name="Saito H."/>
            <person name="Sato R."/>
            <person name="Murakawa M."/>
            <person name="Ihara Y."/>
            <person name="Oshima-Yamada Y."/>
            <person name="Ohtaka K."/>
            <person name="Satoh M."/>
            <person name="Sonobe K."/>
            <person name="Ishii M."/>
            <person name="Ohtani R."/>
            <person name="Kanamori-Sato M."/>
            <person name="Honoki R."/>
            <person name="Miyazaki D."/>
            <person name="Mochizuki H."/>
            <person name="Umetsu J."/>
            <person name="Higashi K."/>
            <person name="Shibata D."/>
            <person name="Kamiya Y."/>
            <person name="Sato N."/>
            <person name="Nakamura Y."/>
            <person name="Tabata S."/>
            <person name="Ida S."/>
            <person name="Kurokawa K."/>
            <person name="Ohta H."/>
        </authorList>
    </citation>
    <scope>NUCLEOTIDE SEQUENCE [LARGE SCALE GENOMIC DNA]</scope>
    <source>
        <strain evidence="14 15">NIES-2285</strain>
    </source>
</reference>
<dbReference type="GO" id="GO:0043035">
    <property type="term" value="F:chromatin insulator sequence binding"/>
    <property type="evidence" value="ECO:0000318"/>
    <property type="project" value="GO_Central"/>
</dbReference>
<dbReference type="STRING" id="105231.A0A1Y1HY99"/>
<dbReference type="InterPro" id="IPR001841">
    <property type="entry name" value="Znf_RING"/>
</dbReference>
<dbReference type="SMART" id="SM00355">
    <property type="entry name" value="ZnF_C2H2"/>
    <property type="match status" value="10"/>
</dbReference>
<evidence type="ECO:0000259" key="12">
    <source>
        <dbReference type="PROSITE" id="PS50089"/>
    </source>
</evidence>
<dbReference type="InterPro" id="IPR036236">
    <property type="entry name" value="Znf_C2H2_sf"/>
</dbReference>
<name>A0A1Y1HY99_KLENI</name>
<accession>A0A1Y1HY99</accession>
<evidence type="ECO:0000256" key="7">
    <source>
        <dbReference type="ARBA" id="ARBA00023125"/>
    </source>
</evidence>
<dbReference type="Pfam" id="PF13920">
    <property type="entry name" value="zf-C3HC4_3"/>
    <property type="match status" value="1"/>
</dbReference>
<dbReference type="PANTHER" id="PTHR24406">
    <property type="entry name" value="TRANSCRIPTIONAL REPRESSOR CTCFL-RELATED"/>
    <property type="match status" value="1"/>
</dbReference>
<feature type="domain" description="C2H2-type" evidence="13">
    <location>
        <begin position="238"/>
        <end position="268"/>
    </location>
</feature>
<keyword evidence="7" id="KW-0238">DNA-binding</keyword>
<keyword evidence="9" id="KW-0539">Nucleus</keyword>
<dbReference type="Gene3D" id="3.30.40.10">
    <property type="entry name" value="Zinc/RING finger domain, C3HC4 (zinc finger)"/>
    <property type="match status" value="1"/>
</dbReference>
<keyword evidence="8" id="KW-0804">Transcription</keyword>
<dbReference type="Pfam" id="PF16622">
    <property type="entry name" value="zf-C2H2_11"/>
    <property type="match status" value="1"/>
</dbReference>
<feature type="domain" description="C2H2-type" evidence="13">
    <location>
        <begin position="61"/>
        <end position="84"/>
    </location>
</feature>
<dbReference type="PROSITE" id="PS50089">
    <property type="entry name" value="ZF_RING_2"/>
    <property type="match status" value="1"/>
</dbReference>
<keyword evidence="2" id="KW-0479">Metal-binding</keyword>
<evidence type="ECO:0000313" key="14">
    <source>
        <dbReference type="EMBL" id="GAQ80828.1"/>
    </source>
</evidence>
<dbReference type="Gene3D" id="3.30.160.60">
    <property type="entry name" value="Classic Zinc Finger"/>
    <property type="match status" value="4"/>
</dbReference>
<evidence type="ECO:0000256" key="10">
    <source>
        <dbReference type="PROSITE-ProRule" id="PRU00042"/>
    </source>
</evidence>
<evidence type="ECO:0000256" key="2">
    <source>
        <dbReference type="ARBA" id="ARBA00022723"/>
    </source>
</evidence>
<keyword evidence="15" id="KW-1185">Reference proteome</keyword>
<dbReference type="Pfam" id="PF12874">
    <property type="entry name" value="zf-met"/>
    <property type="match status" value="1"/>
</dbReference>
<dbReference type="SMART" id="SM00184">
    <property type="entry name" value="RING"/>
    <property type="match status" value="1"/>
</dbReference>
<proteinExistence type="predicted"/>
<dbReference type="InterPro" id="IPR041697">
    <property type="entry name" value="Znf-C2H2_11"/>
</dbReference>
<feature type="domain" description="C2H2-type" evidence="13">
    <location>
        <begin position="153"/>
        <end position="181"/>
    </location>
</feature>
<dbReference type="Pfam" id="PF13912">
    <property type="entry name" value="zf-C2H2_6"/>
    <property type="match status" value="3"/>
</dbReference>
<dbReference type="GO" id="GO:0008270">
    <property type="term" value="F:zinc ion binding"/>
    <property type="evidence" value="ECO:0007669"/>
    <property type="project" value="UniProtKB-KW"/>
</dbReference>
<keyword evidence="4 10" id="KW-0863">Zinc-finger</keyword>
<dbReference type="SUPFAM" id="SSF57850">
    <property type="entry name" value="RING/U-box"/>
    <property type="match status" value="1"/>
</dbReference>
<sequence length="658" mass="71500">MLPAVEIWRSGVNRCLIGALPSEATYATKSMMAYYCGPCNQQFPSQRAYAEHAAALHTLSHKCAQCGRLFRSEQALSEHVTVIHPIQPLSRPLPKPPAAKPAQKQLLQKPDATQPLSKPLPTPPALEQLACQDCTVSFVTQQGLLDHRALIHPSCLDCKRAFASQIALQQHRIHVHSRSSSQAAPAVVLPKPKNQHALQLHSAYLQKVRSSCGNDQQVQQHALANVSKGSGAPGEQGFDCEECEKRFLSLAALEQHAKDTKGHKREFQCRVCDLVFLTKAGLGQHCNGDVHRMRVANNGVKGESSSGMVPGKLPNGSLSAPSVVRCDVCNKDFETLQRLAQHRKDTPGHAQRVVLQSSVRTLPPNPGFGLRKPSAAQAGGFACRPCQKEFASQAALDQHFSNSTVHAEADDRFACGPCGAVFASSAELERHKLALPSHVETFVCKECDKTFKSGPALSQHLRDIHKQRVLVESHQNPKFVPASKQPQVYKPTPSDTMKKVSKMIEKRLAELPVQASIEPFIDEWRPGASKVDVGSQFDGRAFDGGESAPNGHDQNGDLVRGPEEEAGTDARVQEVELEVQAASVATAQAAPEGASAVAGGTVRHEDECIICLDARRDTLYLPCGHFCFCHECAVHNQEKGNPCPQCRTPIDLLLKVLA</sequence>
<dbReference type="GO" id="GO:0005694">
    <property type="term" value="C:chromosome"/>
    <property type="evidence" value="ECO:0000318"/>
    <property type="project" value="GO_Central"/>
</dbReference>
<dbReference type="EMBL" id="DF237012">
    <property type="protein sequence ID" value="GAQ80828.1"/>
    <property type="molecule type" value="Genomic_DNA"/>
</dbReference>
<dbReference type="OMA" id="RYLDAHC"/>
<keyword evidence="5" id="KW-0862">Zinc</keyword>
<dbReference type="InterPro" id="IPR050888">
    <property type="entry name" value="ZnF_C2H2-type_TF"/>
</dbReference>
<dbReference type="SUPFAM" id="SSF57667">
    <property type="entry name" value="beta-beta-alpha zinc fingers"/>
    <property type="match status" value="2"/>
</dbReference>
<feature type="domain" description="RING-type" evidence="12">
    <location>
        <begin position="608"/>
        <end position="647"/>
    </location>
</feature>
<evidence type="ECO:0000256" key="9">
    <source>
        <dbReference type="ARBA" id="ARBA00023242"/>
    </source>
</evidence>
<evidence type="ECO:0000256" key="8">
    <source>
        <dbReference type="ARBA" id="ARBA00023163"/>
    </source>
</evidence>
<dbReference type="GO" id="GO:0005634">
    <property type="term" value="C:nucleus"/>
    <property type="evidence" value="ECO:0007669"/>
    <property type="project" value="UniProtKB-SubCell"/>
</dbReference>
<evidence type="ECO:0000259" key="13">
    <source>
        <dbReference type="PROSITE" id="PS50157"/>
    </source>
</evidence>
<feature type="compositionally biased region" description="Low complexity" evidence="11">
    <location>
        <begin position="100"/>
        <end position="110"/>
    </location>
</feature>
<dbReference type="AlphaFoldDB" id="A0A1Y1HY99"/>
<dbReference type="InterPro" id="IPR013083">
    <property type="entry name" value="Znf_RING/FYVE/PHD"/>
</dbReference>
<protein>
    <submittedName>
        <fullName evidence="14">Uncharacterized protein</fullName>
    </submittedName>
</protein>
<dbReference type="PROSITE" id="PS50157">
    <property type="entry name" value="ZINC_FINGER_C2H2_2"/>
    <property type="match status" value="7"/>
</dbReference>
<evidence type="ECO:0000256" key="11">
    <source>
        <dbReference type="SAM" id="MobiDB-lite"/>
    </source>
</evidence>
<feature type="domain" description="C2H2-type" evidence="13">
    <location>
        <begin position="442"/>
        <end position="465"/>
    </location>
</feature>
<dbReference type="InterPro" id="IPR013087">
    <property type="entry name" value="Znf_C2H2_type"/>
</dbReference>
<feature type="region of interest" description="Disordered" evidence="11">
    <location>
        <begin position="87"/>
        <end position="121"/>
    </location>
</feature>
<dbReference type="OrthoDB" id="3045089at2759"/>
<keyword evidence="6" id="KW-0805">Transcription regulation</keyword>
<dbReference type="PROSITE" id="PS00028">
    <property type="entry name" value="ZINC_FINGER_C2H2_1"/>
    <property type="match status" value="4"/>
</dbReference>
<evidence type="ECO:0000256" key="5">
    <source>
        <dbReference type="ARBA" id="ARBA00022833"/>
    </source>
</evidence>
<evidence type="ECO:0000256" key="6">
    <source>
        <dbReference type="ARBA" id="ARBA00023015"/>
    </source>
</evidence>
<feature type="domain" description="C2H2-type" evidence="13">
    <location>
        <begin position="34"/>
        <end position="62"/>
    </location>
</feature>
<feature type="domain" description="C2H2-type" evidence="13">
    <location>
        <begin position="381"/>
        <end position="411"/>
    </location>
</feature>
<dbReference type="GO" id="GO:0006357">
    <property type="term" value="P:regulation of transcription by RNA polymerase II"/>
    <property type="evidence" value="ECO:0000318"/>
    <property type="project" value="GO_Central"/>
</dbReference>
<feature type="domain" description="C2H2-type" evidence="13">
    <location>
        <begin position="413"/>
        <end position="438"/>
    </location>
</feature>
<evidence type="ECO:0000256" key="4">
    <source>
        <dbReference type="ARBA" id="ARBA00022771"/>
    </source>
</evidence>
<evidence type="ECO:0000256" key="3">
    <source>
        <dbReference type="ARBA" id="ARBA00022737"/>
    </source>
</evidence>
<evidence type="ECO:0000313" key="15">
    <source>
        <dbReference type="Proteomes" id="UP000054558"/>
    </source>
</evidence>
<feature type="region of interest" description="Disordered" evidence="11">
    <location>
        <begin position="538"/>
        <end position="568"/>
    </location>
</feature>
<evidence type="ECO:0000256" key="1">
    <source>
        <dbReference type="ARBA" id="ARBA00004123"/>
    </source>
</evidence>
<gene>
    <name evidence="14" type="ORF">KFL_000630300</name>
</gene>